<reference evidence="1 2" key="1">
    <citation type="submission" date="2014-12" db="EMBL/GenBank/DDBJ databases">
        <title>Frankia sp. BMG5.1 draft genome.</title>
        <authorList>
            <person name="Gtari M."/>
            <person name="Ghodhbane-Gtari F."/>
            <person name="Nouioui I."/>
            <person name="Ktari A."/>
            <person name="Hezbri K."/>
            <person name="Mimouni W."/>
            <person name="Sbissi I."/>
            <person name="Ayari A."/>
            <person name="Yamanaka T."/>
            <person name="Normand P."/>
            <person name="Tisa L.S."/>
            <person name="Boudabous A."/>
        </authorList>
    </citation>
    <scope>NUCLEOTIDE SEQUENCE [LARGE SCALE GENOMIC DNA]</scope>
    <source>
        <strain evidence="1 2">BMG5.1</strain>
    </source>
</reference>
<evidence type="ECO:0000313" key="2">
    <source>
        <dbReference type="Proteomes" id="UP000035425"/>
    </source>
</evidence>
<protein>
    <submittedName>
        <fullName evidence="1">Uncharacterized protein</fullName>
    </submittedName>
</protein>
<organism evidence="1 2">
    <name type="scientific">Protofrankia coriariae</name>
    <dbReference type="NCBI Taxonomy" id="1562887"/>
    <lineage>
        <taxon>Bacteria</taxon>
        <taxon>Bacillati</taxon>
        <taxon>Actinomycetota</taxon>
        <taxon>Actinomycetes</taxon>
        <taxon>Frankiales</taxon>
        <taxon>Frankiaceae</taxon>
        <taxon>Protofrankia</taxon>
    </lineage>
</organism>
<dbReference type="Proteomes" id="UP000035425">
    <property type="component" value="Unassembled WGS sequence"/>
</dbReference>
<gene>
    <name evidence="1" type="ORF">FrCorBMG51_15480</name>
</gene>
<sequence length="114" mass="11565">MSREKALYARLDAMGILAGLGDAIAGDPAEIFDALADDSLGEVVDLLMLVDDFVRGLIKRDQAASGADAPSTPPSPAVIAGRHALFMLRAIESAAVMAGDRAGTVLDGLAGDGA</sequence>
<comment type="caution">
    <text evidence="1">The sequence shown here is derived from an EMBL/GenBank/DDBJ whole genome shotgun (WGS) entry which is preliminary data.</text>
</comment>
<dbReference type="RefSeq" id="WP_047223768.1">
    <property type="nucleotide sequence ID" value="NZ_JWIO01000025.1"/>
</dbReference>
<accession>A0ABR5F273</accession>
<dbReference type="EMBL" id="JWIO01000025">
    <property type="protein sequence ID" value="KLL10817.1"/>
    <property type="molecule type" value="Genomic_DNA"/>
</dbReference>
<proteinExistence type="predicted"/>
<keyword evidence="2" id="KW-1185">Reference proteome</keyword>
<name>A0ABR5F273_9ACTN</name>
<evidence type="ECO:0000313" key="1">
    <source>
        <dbReference type="EMBL" id="KLL10817.1"/>
    </source>
</evidence>